<dbReference type="SUPFAM" id="SSF55874">
    <property type="entry name" value="ATPase domain of HSP90 chaperone/DNA topoisomerase II/histidine kinase"/>
    <property type="match status" value="1"/>
</dbReference>
<evidence type="ECO:0000256" key="5">
    <source>
        <dbReference type="ARBA" id="ARBA00022553"/>
    </source>
</evidence>
<keyword evidence="4" id="KW-1003">Cell membrane</keyword>
<dbReference type="InterPro" id="IPR050640">
    <property type="entry name" value="Bact_2-comp_sensor_kinase"/>
</dbReference>
<evidence type="ECO:0000256" key="11">
    <source>
        <dbReference type="ARBA" id="ARBA00023136"/>
    </source>
</evidence>
<evidence type="ECO:0000256" key="7">
    <source>
        <dbReference type="ARBA" id="ARBA00022741"/>
    </source>
</evidence>
<evidence type="ECO:0000259" key="14">
    <source>
        <dbReference type="PROSITE" id="PS50885"/>
    </source>
</evidence>
<reference evidence="15 16" key="1">
    <citation type="submission" date="2014-04" db="EMBL/GenBank/DDBJ databases">
        <authorList>
            <person name="Bishop-Lilly K.A."/>
            <person name="Broomall S.M."/>
            <person name="Chain P.S."/>
            <person name="Chertkov O."/>
            <person name="Coyne S.R."/>
            <person name="Daligault H.E."/>
            <person name="Davenport K.W."/>
            <person name="Erkkila T."/>
            <person name="Frey K.G."/>
            <person name="Gibbons H.S."/>
            <person name="Gu W."/>
            <person name="Jaissle J."/>
            <person name="Johnson S.L."/>
            <person name="Koroleva G.I."/>
            <person name="Ladner J.T."/>
            <person name="Lo C.-C."/>
            <person name="Minogue T.D."/>
            <person name="Munk C."/>
            <person name="Palacios G.F."/>
            <person name="Redden C.L."/>
            <person name="Rosenzweig C.N."/>
            <person name="Scholz M.B."/>
            <person name="Teshima H."/>
            <person name="Xu Y."/>
        </authorList>
    </citation>
    <scope>NUCLEOTIDE SEQUENCE [LARGE SCALE GENOMIC DNA]</scope>
    <source>
        <strain evidence="15 16">8244</strain>
    </source>
</reference>
<dbReference type="PROSITE" id="PS50109">
    <property type="entry name" value="HIS_KIN"/>
    <property type="match status" value="1"/>
</dbReference>
<keyword evidence="16" id="KW-1185">Reference proteome</keyword>
<proteinExistence type="predicted"/>
<dbReference type="AlphaFoldDB" id="A0A090ZNE3"/>
<keyword evidence="7" id="KW-0547">Nucleotide-binding</keyword>
<dbReference type="GO" id="GO:0005886">
    <property type="term" value="C:plasma membrane"/>
    <property type="evidence" value="ECO:0007669"/>
    <property type="project" value="UniProtKB-SubCell"/>
</dbReference>
<dbReference type="PANTHER" id="PTHR34220:SF7">
    <property type="entry name" value="SENSOR HISTIDINE KINASE YPDA"/>
    <property type="match status" value="1"/>
</dbReference>
<dbReference type="HOGENOM" id="CLU_020473_5_1_9"/>
<accession>A0A090ZNE3</accession>
<dbReference type="Pfam" id="PF02518">
    <property type="entry name" value="HATPase_c"/>
    <property type="match status" value="1"/>
</dbReference>
<evidence type="ECO:0000256" key="6">
    <source>
        <dbReference type="ARBA" id="ARBA00022679"/>
    </source>
</evidence>
<dbReference type="InterPro" id="IPR005467">
    <property type="entry name" value="His_kinase_dom"/>
</dbReference>
<dbReference type="GO" id="GO:0000155">
    <property type="term" value="F:phosphorelay sensor kinase activity"/>
    <property type="evidence" value="ECO:0007669"/>
    <property type="project" value="InterPro"/>
</dbReference>
<evidence type="ECO:0000259" key="13">
    <source>
        <dbReference type="PROSITE" id="PS50109"/>
    </source>
</evidence>
<evidence type="ECO:0000256" key="3">
    <source>
        <dbReference type="ARBA" id="ARBA00012438"/>
    </source>
</evidence>
<evidence type="ECO:0000256" key="4">
    <source>
        <dbReference type="ARBA" id="ARBA00022475"/>
    </source>
</evidence>
<evidence type="ECO:0000256" key="8">
    <source>
        <dbReference type="ARBA" id="ARBA00022777"/>
    </source>
</evidence>
<dbReference type="PATRIC" id="fig|44252.3.peg.4396"/>
<evidence type="ECO:0000256" key="9">
    <source>
        <dbReference type="ARBA" id="ARBA00022840"/>
    </source>
</evidence>
<dbReference type="STRING" id="44252.DJ90_138"/>
<dbReference type="Pfam" id="PF00672">
    <property type="entry name" value="HAMP"/>
    <property type="match status" value="1"/>
</dbReference>
<dbReference type="GO" id="GO:0005524">
    <property type="term" value="F:ATP binding"/>
    <property type="evidence" value="ECO:0007669"/>
    <property type="project" value="UniProtKB-KW"/>
</dbReference>
<dbReference type="SUPFAM" id="SSF158472">
    <property type="entry name" value="HAMP domain-like"/>
    <property type="match status" value="1"/>
</dbReference>
<keyword evidence="12" id="KW-0812">Transmembrane</keyword>
<evidence type="ECO:0000256" key="10">
    <source>
        <dbReference type="ARBA" id="ARBA00023012"/>
    </source>
</evidence>
<dbReference type="RefSeq" id="WP_036625585.1">
    <property type="nucleotide sequence ID" value="NZ_BGML01000002.1"/>
</dbReference>
<feature type="domain" description="HAMP" evidence="14">
    <location>
        <begin position="198"/>
        <end position="251"/>
    </location>
</feature>
<sequence length="481" mass="54691">MSIRRKLFLFIPLLVLLMSSVSFFLFESGKNVQESYHLMMKRILLYKEVSYEVGEIMRAMNRFIMQVDTESLPEVERHLNAVRTLRADLDGLETIGGSALPLVNYRNIVDTFLEQAEDMIDQIGGEDSGTMAGKYIEAEQTQRFIREEAQELVDLELEQYKPIYQDMMYATDKLNRLGIMLVVTAAAFSILLALWLSSSITGPIRRLVATAKQISKGRMDTKAPESDRNDEISILCRAFNGMIDNIQRLMAENINNLEKDRLVKELELKTLQSQINPHFLFNTLNSISKLAYIEGAPKTSDLAVSVSRLLRYNLQKLDQAVPLREEVQHVSEYMNIQKARFRDRIKFELDVDERALDGIVPCLTLQPILENAFVHGIEQMEEGALLQLAIRLSEEGKVEIEIRDNGAGMSRETVERLLRSVREEAPRFGGKGQSTGLGTHNVFKRLHLFFDGRQQIDIDSKEGAGTTVKFTLPYRTAAMAS</sequence>
<evidence type="ECO:0000313" key="16">
    <source>
        <dbReference type="Proteomes" id="UP000029278"/>
    </source>
</evidence>
<evidence type="ECO:0000256" key="1">
    <source>
        <dbReference type="ARBA" id="ARBA00000085"/>
    </source>
</evidence>
<dbReference type="PROSITE" id="PS50885">
    <property type="entry name" value="HAMP"/>
    <property type="match status" value="1"/>
</dbReference>
<keyword evidence="5" id="KW-0597">Phosphoprotein</keyword>
<keyword evidence="12" id="KW-1133">Transmembrane helix</keyword>
<dbReference type="InterPro" id="IPR003594">
    <property type="entry name" value="HATPase_dom"/>
</dbReference>
<evidence type="ECO:0000256" key="2">
    <source>
        <dbReference type="ARBA" id="ARBA00004651"/>
    </source>
</evidence>
<protein>
    <recommendedName>
        <fullName evidence="3">histidine kinase</fullName>
        <ecNumber evidence="3">2.7.13.3</ecNumber>
    </recommendedName>
</protein>
<gene>
    <name evidence="15" type="ORF">DJ90_138</name>
</gene>
<feature type="domain" description="Histidine kinase" evidence="13">
    <location>
        <begin position="365"/>
        <end position="476"/>
    </location>
</feature>
<dbReference type="SMART" id="SM00387">
    <property type="entry name" value="HATPase_c"/>
    <property type="match status" value="1"/>
</dbReference>
<keyword evidence="10" id="KW-0902">Two-component regulatory system</keyword>
<evidence type="ECO:0000256" key="12">
    <source>
        <dbReference type="SAM" id="Phobius"/>
    </source>
</evidence>
<evidence type="ECO:0000313" key="15">
    <source>
        <dbReference type="EMBL" id="KFN05676.1"/>
    </source>
</evidence>
<dbReference type="Gene3D" id="6.10.340.10">
    <property type="match status" value="1"/>
</dbReference>
<name>A0A090ZNE3_PAEMA</name>
<dbReference type="Gene3D" id="3.30.565.10">
    <property type="entry name" value="Histidine kinase-like ATPase, C-terminal domain"/>
    <property type="match status" value="1"/>
</dbReference>
<comment type="subcellular location">
    <subcellularLocation>
        <location evidence="2">Cell membrane</location>
        <topology evidence="2">Multi-pass membrane protein</topology>
    </subcellularLocation>
</comment>
<keyword evidence="11 12" id="KW-0472">Membrane</keyword>
<dbReference type="SMART" id="SM00304">
    <property type="entry name" value="HAMP"/>
    <property type="match status" value="1"/>
</dbReference>
<dbReference type="InterPro" id="IPR003660">
    <property type="entry name" value="HAMP_dom"/>
</dbReference>
<keyword evidence="8" id="KW-0418">Kinase</keyword>
<dbReference type="EMBL" id="JMQA01000038">
    <property type="protein sequence ID" value="KFN05676.1"/>
    <property type="molecule type" value="Genomic_DNA"/>
</dbReference>
<dbReference type="CDD" id="cd06225">
    <property type="entry name" value="HAMP"/>
    <property type="match status" value="1"/>
</dbReference>
<dbReference type="Pfam" id="PF06580">
    <property type="entry name" value="His_kinase"/>
    <property type="match status" value="1"/>
</dbReference>
<dbReference type="PANTHER" id="PTHR34220">
    <property type="entry name" value="SENSOR HISTIDINE KINASE YPDA"/>
    <property type="match status" value="1"/>
</dbReference>
<comment type="catalytic activity">
    <reaction evidence="1">
        <text>ATP + protein L-histidine = ADP + protein N-phospho-L-histidine.</text>
        <dbReference type="EC" id="2.7.13.3"/>
    </reaction>
</comment>
<keyword evidence="6" id="KW-0808">Transferase</keyword>
<comment type="caution">
    <text evidence="15">The sequence shown here is derived from an EMBL/GenBank/DDBJ whole genome shotgun (WGS) entry which is preliminary data.</text>
</comment>
<feature type="transmembrane region" description="Helical" evidence="12">
    <location>
        <begin position="177"/>
        <end position="196"/>
    </location>
</feature>
<keyword evidence="9" id="KW-0067">ATP-binding</keyword>
<dbReference type="OrthoDB" id="9776552at2"/>
<dbReference type="InterPro" id="IPR036890">
    <property type="entry name" value="HATPase_C_sf"/>
</dbReference>
<dbReference type="GeneID" id="77009194"/>
<organism evidence="15 16">
    <name type="scientific">Paenibacillus macerans</name>
    <name type="common">Bacillus macerans</name>
    <dbReference type="NCBI Taxonomy" id="44252"/>
    <lineage>
        <taxon>Bacteria</taxon>
        <taxon>Bacillati</taxon>
        <taxon>Bacillota</taxon>
        <taxon>Bacilli</taxon>
        <taxon>Bacillales</taxon>
        <taxon>Paenibacillaceae</taxon>
        <taxon>Paenibacillus</taxon>
    </lineage>
</organism>
<dbReference type="InterPro" id="IPR010559">
    <property type="entry name" value="Sig_transdc_His_kin_internal"/>
</dbReference>
<dbReference type="EC" id="2.7.13.3" evidence="3"/>
<dbReference type="Proteomes" id="UP000029278">
    <property type="component" value="Unassembled WGS sequence"/>
</dbReference>